<dbReference type="SMART" id="SM00431">
    <property type="entry name" value="SCAN"/>
    <property type="match status" value="1"/>
</dbReference>
<dbReference type="InterPro" id="IPR050916">
    <property type="entry name" value="SCAN-C2H2_zinc_finger"/>
</dbReference>
<reference evidence="13 14" key="1">
    <citation type="journal article" date="2024" name="Proc. Natl. Acad. Sci. U.S.A.">
        <title>The genetic regulatory architecture and epigenomic basis for age-related changes in rattlesnake venom.</title>
        <authorList>
            <person name="Hogan M.P."/>
            <person name="Holding M.L."/>
            <person name="Nystrom G.S."/>
            <person name="Colston T.J."/>
            <person name="Bartlett D.A."/>
            <person name="Mason A.J."/>
            <person name="Ellsworth S.A."/>
            <person name="Rautsaw R.M."/>
            <person name="Lawrence K.C."/>
            <person name="Strickland J.L."/>
            <person name="He B."/>
            <person name="Fraser P."/>
            <person name="Margres M.J."/>
            <person name="Gilbert D.M."/>
            <person name="Gibbs H.L."/>
            <person name="Parkinson C.L."/>
            <person name="Rokyta D.R."/>
        </authorList>
    </citation>
    <scope>NUCLEOTIDE SEQUENCE [LARGE SCALE GENOMIC DNA]</scope>
    <source>
        <strain evidence="13">DRR0105</strain>
    </source>
</reference>
<dbReference type="GO" id="GO:0008270">
    <property type="term" value="F:zinc ion binding"/>
    <property type="evidence" value="ECO:0007669"/>
    <property type="project" value="UniProtKB-KW"/>
</dbReference>
<dbReference type="Pfam" id="PF00096">
    <property type="entry name" value="zf-C2H2"/>
    <property type="match status" value="1"/>
</dbReference>
<feature type="domain" description="SCAN box" evidence="12">
    <location>
        <begin position="162"/>
        <end position="240"/>
    </location>
</feature>
<evidence type="ECO:0000256" key="1">
    <source>
        <dbReference type="ARBA" id="ARBA00004123"/>
    </source>
</evidence>
<dbReference type="InterPro" id="IPR038269">
    <property type="entry name" value="SCAN_sf"/>
</dbReference>
<feature type="region of interest" description="Disordered" evidence="10">
    <location>
        <begin position="1"/>
        <end position="44"/>
    </location>
</feature>
<dbReference type="GO" id="GO:0003677">
    <property type="term" value="F:DNA binding"/>
    <property type="evidence" value="ECO:0007669"/>
    <property type="project" value="UniProtKB-KW"/>
</dbReference>
<evidence type="ECO:0000313" key="14">
    <source>
        <dbReference type="Proteomes" id="UP001474421"/>
    </source>
</evidence>
<evidence type="ECO:0000259" key="12">
    <source>
        <dbReference type="PROSITE" id="PS50804"/>
    </source>
</evidence>
<dbReference type="SUPFAM" id="SSF57667">
    <property type="entry name" value="beta-beta-alpha zinc fingers"/>
    <property type="match status" value="2"/>
</dbReference>
<feature type="compositionally biased region" description="Basic and acidic residues" evidence="10">
    <location>
        <begin position="1"/>
        <end position="24"/>
    </location>
</feature>
<dbReference type="EMBL" id="JAOTOJ010000002">
    <property type="protein sequence ID" value="KAK9405671.1"/>
    <property type="molecule type" value="Genomic_DNA"/>
</dbReference>
<evidence type="ECO:0000256" key="7">
    <source>
        <dbReference type="ARBA" id="ARBA00023125"/>
    </source>
</evidence>
<dbReference type="Gene3D" id="1.10.4020.10">
    <property type="entry name" value="DNA breaking-rejoining enzymes"/>
    <property type="match status" value="1"/>
</dbReference>
<keyword evidence="6" id="KW-0862">Zinc</keyword>
<dbReference type="PROSITE" id="PS50157">
    <property type="entry name" value="ZINC_FINGER_C2H2_2"/>
    <property type="match status" value="3"/>
</dbReference>
<gene>
    <name evidence="13" type="ORF">NXF25_004445</name>
</gene>
<dbReference type="SUPFAM" id="SSF47353">
    <property type="entry name" value="Retrovirus capsid dimerization domain-like"/>
    <property type="match status" value="1"/>
</dbReference>
<feature type="domain" description="C2H2-type" evidence="11">
    <location>
        <begin position="476"/>
        <end position="503"/>
    </location>
</feature>
<dbReference type="FunFam" id="1.10.4020.10:FF:000001">
    <property type="entry name" value="zinc finger protein 263 isoform X1"/>
    <property type="match status" value="1"/>
</dbReference>
<evidence type="ECO:0000256" key="2">
    <source>
        <dbReference type="ARBA" id="ARBA00006991"/>
    </source>
</evidence>
<keyword evidence="8" id="KW-0539">Nucleus</keyword>
<evidence type="ECO:0000256" key="3">
    <source>
        <dbReference type="ARBA" id="ARBA00022723"/>
    </source>
</evidence>
<dbReference type="InterPro" id="IPR003309">
    <property type="entry name" value="SCAN_dom"/>
</dbReference>
<feature type="region of interest" description="Disordered" evidence="10">
    <location>
        <begin position="260"/>
        <end position="292"/>
    </location>
</feature>
<evidence type="ECO:0000256" key="6">
    <source>
        <dbReference type="ARBA" id="ARBA00022833"/>
    </source>
</evidence>
<dbReference type="AlphaFoldDB" id="A0AAW1BUY6"/>
<dbReference type="Proteomes" id="UP001474421">
    <property type="component" value="Unassembled WGS sequence"/>
</dbReference>
<evidence type="ECO:0000256" key="5">
    <source>
        <dbReference type="ARBA" id="ARBA00022771"/>
    </source>
</evidence>
<dbReference type="PANTHER" id="PTHR45935:SF15">
    <property type="entry name" value="SCAN BOX DOMAIN-CONTAINING PROTEIN"/>
    <property type="match status" value="1"/>
</dbReference>
<dbReference type="InterPro" id="IPR036236">
    <property type="entry name" value="Znf_C2H2_sf"/>
</dbReference>
<dbReference type="CDD" id="cd07936">
    <property type="entry name" value="SCAN"/>
    <property type="match status" value="1"/>
</dbReference>
<dbReference type="Pfam" id="PF02023">
    <property type="entry name" value="SCAN"/>
    <property type="match status" value="1"/>
</dbReference>
<evidence type="ECO:0000256" key="4">
    <source>
        <dbReference type="ARBA" id="ARBA00022737"/>
    </source>
</evidence>
<comment type="similarity">
    <text evidence="2">Belongs to the krueppel C2H2-type zinc-finger protein family.</text>
</comment>
<feature type="domain" description="C2H2-type" evidence="11">
    <location>
        <begin position="504"/>
        <end position="531"/>
    </location>
</feature>
<evidence type="ECO:0000256" key="8">
    <source>
        <dbReference type="ARBA" id="ARBA00023242"/>
    </source>
</evidence>
<evidence type="ECO:0000256" key="10">
    <source>
        <dbReference type="SAM" id="MobiDB-lite"/>
    </source>
</evidence>
<evidence type="ECO:0000313" key="13">
    <source>
        <dbReference type="EMBL" id="KAK9405671.1"/>
    </source>
</evidence>
<keyword evidence="4" id="KW-0677">Repeat</keyword>
<accession>A0AAW1BUY6</accession>
<comment type="subcellular location">
    <subcellularLocation>
        <location evidence="1">Nucleus</location>
    </subcellularLocation>
</comment>
<dbReference type="Gene3D" id="3.30.160.60">
    <property type="entry name" value="Classic Zinc Finger"/>
    <property type="match status" value="2"/>
</dbReference>
<keyword evidence="14" id="KW-1185">Reference proteome</keyword>
<dbReference type="PANTHER" id="PTHR45935">
    <property type="entry name" value="PROTEIN ZBED8-RELATED"/>
    <property type="match status" value="1"/>
</dbReference>
<protein>
    <submittedName>
        <fullName evidence="13">Zinc finger protein</fullName>
    </submittedName>
</protein>
<keyword evidence="3" id="KW-0479">Metal-binding</keyword>
<sequence length="552" mass="61977">MAVAHKTEATKGLLKENVDPEIKMEAQCSSGPQSGEGRRREDFPETGKIKQEFIHHVKQEPEEGPSGNWDAQLQEFLKTLQAPDSGGESPSVAWNDSKATQVLSQRRRDASNCPRGVWMAQAQPHLATEAQRDYDSSWEVASSGKGPKGVVSGPGARLEKQRQQFRELSYEEAEGPRELCKHLQELCHEWLKPEKHTKDQILDLVTLEQFLAVLPSDMQSWLKENTPRTCAQAVSLAEDFLVKQQEVKGWSKQMMGIMEEESEKPPKGNQALSEMVKAQLSREAKQETGGDVVTLADDWPELQRTSLTSARENYFLAPGKPDESQPAAEQQDRNKNEAGAEQLCVSQGFFQDAAESSFLPTGGKYDAGGLSQSSHLEASDNPDLGEKRYKCWHCGQTFSSSSDLLTHERSHVAEKLYICPHCGEKKRMHAGQNSHVCSHCGNHFVWIPKERLSADQEKCYLQPTDCLKKTHTGEKYICTACGDKFTSFASLKVHQMAHRGQDSFKCLHCGKFFLSGTHLILHERVHKNTYAYYGKSRKSELHEHEKTHLATE</sequence>
<comment type="caution">
    <text evidence="13">The sequence shown here is derived from an EMBL/GenBank/DDBJ whole genome shotgun (WGS) entry which is preliminary data.</text>
</comment>
<name>A0AAW1BUY6_CROAD</name>
<dbReference type="PROSITE" id="PS00028">
    <property type="entry name" value="ZINC_FINGER_C2H2_1"/>
    <property type="match status" value="3"/>
</dbReference>
<feature type="domain" description="C2H2-type" evidence="11">
    <location>
        <begin position="389"/>
        <end position="416"/>
    </location>
</feature>
<dbReference type="PROSITE" id="PS50804">
    <property type="entry name" value="SCAN_BOX"/>
    <property type="match status" value="1"/>
</dbReference>
<dbReference type="InterPro" id="IPR013087">
    <property type="entry name" value="Znf_C2H2_type"/>
</dbReference>
<evidence type="ECO:0000259" key="11">
    <source>
        <dbReference type="PROSITE" id="PS50157"/>
    </source>
</evidence>
<evidence type="ECO:0000256" key="9">
    <source>
        <dbReference type="PROSITE-ProRule" id="PRU00042"/>
    </source>
</evidence>
<dbReference type="GO" id="GO:0005634">
    <property type="term" value="C:nucleus"/>
    <property type="evidence" value="ECO:0007669"/>
    <property type="project" value="UniProtKB-SubCell"/>
</dbReference>
<keyword evidence="7" id="KW-0238">DNA-binding</keyword>
<dbReference type="FunFam" id="3.30.160.60:FF:000088">
    <property type="entry name" value="Zinc finger and SCAN domain containing 2"/>
    <property type="match status" value="1"/>
</dbReference>
<proteinExistence type="inferred from homology"/>
<feature type="region of interest" description="Disordered" evidence="10">
    <location>
        <begin position="316"/>
        <end position="337"/>
    </location>
</feature>
<dbReference type="SMART" id="SM00355">
    <property type="entry name" value="ZnF_C2H2"/>
    <property type="match status" value="4"/>
</dbReference>
<organism evidence="13 14">
    <name type="scientific">Crotalus adamanteus</name>
    <name type="common">Eastern diamondback rattlesnake</name>
    <dbReference type="NCBI Taxonomy" id="8729"/>
    <lineage>
        <taxon>Eukaryota</taxon>
        <taxon>Metazoa</taxon>
        <taxon>Chordata</taxon>
        <taxon>Craniata</taxon>
        <taxon>Vertebrata</taxon>
        <taxon>Euteleostomi</taxon>
        <taxon>Lepidosauria</taxon>
        <taxon>Squamata</taxon>
        <taxon>Bifurcata</taxon>
        <taxon>Unidentata</taxon>
        <taxon>Episquamata</taxon>
        <taxon>Toxicofera</taxon>
        <taxon>Serpentes</taxon>
        <taxon>Colubroidea</taxon>
        <taxon>Viperidae</taxon>
        <taxon>Crotalinae</taxon>
        <taxon>Crotalus</taxon>
    </lineage>
</organism>
<keyword evidence="5 9" id="KW-0863">Zinc-finger</keyword>